<comment type="caution">
    <text evidence="1">The sequence shown here is derived from an EMBL/GenBank/DDBJ whole genome shotgun (WGS) entry which is preliminary data.</text>
</comment>
<protein>
    <submittedName>
        <fullName evidence="1">Uncharacterized protein</fullName>
    </submittedName>
</protein>
<sequence>MKNKRLRHKLQALHFQHDFQEDLDFPTFQRIVLWLEEEKIRLYTPEERSGLRQFSNPKWGDALRQYHEGLGLKFDSLNIDMLEQRDRVLDKLLSAAVYDAYQDKIEGDDLECLESSDVPTRQKLTTGFLFQFISQANEILELLNLPFLSREATEDEILSALRGIQARINEKKEQHLTHVKVDLPIGFETPFPEIRKPITALRLLHGNELRRAQFNINKAINELQNITSNPKTDPKLGRIGM</sequence>
<dbReference type="Proteomes" id="UP000823046">
    <property type="component" value="Unassembled WGS sequence"/>
</dbReference>
<dbReference type="PANTHER" id="PTHR15924">
    <property type="entry name" value="CLE"/>
    <property type="match status" value="1"/>
</dbReference>
<dbReference type="Pfam" id="PF10036">
    <property type="entry name" value="RLL"/>
    <property type="match status" value="1"/>
</dbReference>
<organism evidence="1 2">
    <name type="scientific">Cardiosporidium cionae</name>
    <dbReference type="NCBI Taxonomy" id="476202"/>
    <lineage>
        <taxon>Eukaryota</taxon>
        <taxon>Sar</taxon>
        <taxon>Alveolata</taxon>
        <taxon>Apicomplexa</taxon>
        <taxon>Aconoidasida</taxon>
        <taxon>Nephromycida</taxon>
        <taxon>Cardiosporidium</taxon>
    </lineage>
</organism>
<dbReference type="InterPro" id="IPR019265">
    <property type="entry name" value="RTRAF"/>
</dbReference>
<evidence type="ECO:0000313" key="2">
    <source>
        <dbReference type="Proteomes" id="UP000823046"/>
    </source>
</evidence>
<proteinExistence type="predicted"/>
<dbReference type="EMBL" id="JADAQX010000810">
    <property type="protein sequence ID" value="KAF8819332.1"/>
    <property type="molecule type" value="Genomic_DNA"/>
</dbReference>
<keyword evidence="2" id="KW-1185">Reference proteome</keyword>
<name>A0ABQ7J5S6_9APIC</name>
<evidence type="ECO:0000313" key="1">
    <source>
        <dbReference type="EMBL" id="KAF8819332.1"/>
    </source>
</evidence>
<reference evidence="1 2" key="1">
    <citation type="journal article" date="2020" name="bioRxiv">
        <title>Metabolic contributions of an alphaproteobacterial endosymbiont in the apicomplexan Cardiosporidium cionae.</title>
        <authorList>
            <person name="Hunter E.S."/>
            <person name="Paight C.J."/>
            <person name="Lane C.E."/>
        </authorList>
    </citation>
    <scope>NUCLEOTIDE SEQUENCE [LARGE SCALE GENOMIC DNA]</scope>
    <source>
        <strain evidence="1">ESH_2018</strain>
    </source>
</reference>
<gene>
    <name evidence="1" type="ORF">IE077_001169</name>
</gene>
<accession>A0ABQ7J5S6</accession>